<gene>
    <name evidence="2" type="ORF">FMUND_13934</name>
</gene>
<dbReference type="EMBL" id="JAAOAN010000686">
    <property type="protein sequence ID" value="KAF5701327.1"/>
    <property type="molecule type" value="Genomic_DNA"/>
</dbReference>
<sequence>MGRRAFTNPSKIESESERVRNRRRRRQERHQNLARQERLAHPGICVNNSAHDQVQPEDRSCSGLMHNSTTIPCTDGQGLPSLTSQLTETRHDAEQFAAYVSASPTLRLWSASQRVSPETCTPRGCTLESTRARTRLRIQRYRNRLHRLRIPPSLPSVACTDGLALDPLRKSNSGAIIDNHHSQSTDRAPDHPASIYRVEPDPQTHPERSRAGSSQYASGLIASDVDGNRNETLDSFDEALRHQDNELRSDFLDSHEAAYDQAFRIFFHSKCTLGSGENDFEVHEPEHTCSLRESIQYYKVAFLLLKNYRQKCIVS</sequence>
<keyword evidence="3" id="KW-1185">Reference proteome</keyword>
<evidence type="ECO:0000313" key="3">
    <source>
        <dbReference type="Proteomes" id="UP000544331"/>
    </source>
</evidence>
<dbReference type="OrthoDB" id="5100980at2759"/>
<protein>
    <submittedName>
        <fullName evidence="2">Uncharacterized protein</fullName>
    </submittedName>
</protein>
<feature type="region of interest" description="Disordered" evidence="1">
    <location>
        <begin position="1"/>
        <end position="37"/>
    </location>
</feature>
<accession>A0A8H5XXU3</accession>
<evidence type="ECO:0000256" key="1">
    <source>
        <dbReference type="SAM" id="MobiDB-lite"/>
    </source>
</evidence>
<dbReference type="AlphaFoldDB" id="A0A8H5XXU3"/>
<feature type="compositionally biased region" description="Basic and acidic residues" evidence="1">
    <location>
        <begin position="198"/>
        <end position="210"/>
    </location>
</feature>
<dbReference type="Proteomes" id="UP000544331">
    <property type="component" value="Unassembled WGS sequence"/>
</dbReference>
<evidence type="ECO:0000313" key="2">
    <source>
        <dbReference type="EMBL" id="KAF5701327.1"/>
    </source>
</evidence>
<proteinExistence type="predicted"/>
<reference evidence="2 3" key="1">
    <citation type="submission" date="2020-05" db="EMBL/GenBank/DDBJ databases">
        <title>Identification and distribution of gene clusters putatively required for synthesis of sphingolipid metabolism inhibitors in phylogenetically diverse species of the filamentous fungus Fusarium.</title>
        <authorList>
            <person name="Kim H.-S."/>
            <person name="Busman M."/>
            <person name="Brown D.W."/>
            <person name="Divon H."/>
            <person name="Uhlig S."/>
            <person name="Proctor R.H."/>
        </authorList>
    </citation>
    <scope>NUCLEOTIDE SEQUENCE [LARGE SCALE GENOMIC DNA]</scope>
    <source>
        <strain evidence="2 3">NRRL 66235</strain>
    </source>
</reference>
<comment type="caution">
    <text evidence="2">The sequence shown here is derived from an EMBL/GenBank/DDBJ whole genome shotgun (WGS) entry which is preliminary data.</text>
</comment>
<feature type="region of interest" description="Disordered" evidence="1">
    <location>
        <begin position="174"/>
        <end position="215"/>
    </location>
</feature>
<organism evidence="2 3">
    <name type="scientific">Fusarium mundagurra</name>
    <dbReference type="NCBI Taxonomy" id="1567541"/>
    <lineage>
        <taxon>Eukaryota</taxon>
        <taxon>Fungi</taxon>
        <taxon>Dikarya</taxon>
        <taxon>Ascomycota</taxon>
        <taxon>Pezizomycotina</taxon>
        <taxon>Sordariomycetes</taxon>
        <taxon>Hypocreomycetidae</taxon>
        <taxon>Hypocreales</taxon>
        <taxon>Nectriaceae</taxon>
        <taxon>Fusarium</taxon>
        <taxon>Fusarium fujikuroi species complex</taxon>
    </lineage>
</organism>
<feature type="compositionally biased region" description="Basic and acidic residues" evidence="1">
    <location>
        <begin position="178"/>
        <end position="190"/>
    </location>
</feature>
<name>A0A8H5XXU3_9HYPO</name>